<feature type="compositionally biased region" description="Basic and acidic residues" evidence="1">
    <location>
        <begin position="408"/>
        <end position="419"/>
    </location>
</feature>
<dbReference type="Proteomes" id="UP000724874">
    <property type="component" value="Unassembled WGS sequence"/>
</dbReference>
<feature type="compositionally biased region" description="Polar residues" evidence="1">
    <location>
        <begin position="885"/>
        <end position="900"/>
    </location>
</feature>
<evidence type="ECO:0000313" key="3">
    <source>
        <dbReference type="Proteomes" id="UP000724874"/>
    </source>
</evidence>
<feature type="compositionally biased region" description="Polar residues" evidence="1">
    <location>
        <begin position="101"/>
        <end position="118"/>
    </location>
</feature>
<feature type="region of interest" description="Disordered" evidence="1">
    <location>
        <begin position="993"/>
        <end position="1013"/>
    </location>
</feature>
<comment type="caution">
    <text evidence="2">The sequence shown here is derived from an EMBL/GenBank/DDBJ whole genome shotgun (WGS) entry which is preliminary data.</text>
</comment>
<evidence type="ECO:0000256" key="1">
    <source>
        <dbReference type="SAM" id="MobiDB-lite"/>
    </source>
</evidence>
<feature type="region of interest" description="Disordered" evidence="1">
    <location>
        <begin position="1077"/>
        <end position="1105"/>
    </location>
</feature>
<feature type="compositionally biased region" description="Polar residues" evidence="1">
    <location>
        <begin position="909"/>
        <end position="925"/>
    </location>
</feature>
<feature type="region of interest" description="Disordered" evidence="1">
    <location>
        <begin position="1"/>
        <end position="438"/>
    </location>
</feature>
<name>A0A9P5P055_GYMJU</name>
<dbReference type="OrthoDB" id="2504266at2759"/>
<feature type="compositionally biased region" description="Basic and acidic residues" evidence="1">
    <location>
        <begin position="119"/>
        <end position="161"/>
    </location>
</feature>
<feature type="compositionally biased region" description="Basic and acidic residues" evidence="1">
    <location>
        <begin position="69"/>
        <end position="87"/>
    </location>
</feature>
<feature type="region of interest" description="Disordered" evidence="1">
    <location>
        <begin position="683"/>
        <end position="725"/>
    </location>
</feature>
<sequence>MSSPSLSVQAADTIHSPHHEQHPQKPLTSPRPMRKYTRQQLVSLSSSPLVKPPPNMPDLKVWFGSENENLTKKEEPTTPNAARDRRLIPSLDPPSRPTFRTALTQPSQMGNFKHQSLRGSDRDRERDRERDGEKEREREIRDKEGHERLRHLSDKFDRDRLALPLSGPRKERDAAPHLNNSNSRTSQTLSSNAASRRAETREATKKKVGEASEDWRRGAEPPRSTRDERPENGRREDRDRARSRVRDSSRPKRDTSVSHRDREDPREKLPRGDRERDEHRRDKDETRRDRENDTDDDPRRWRDDGKRDERLAARRERGRDKDNWEGTDKRWGAGDDRDGRYKRTGRERKTGNAPDEVKEKEDRREKEREKEKEPAWMDTYIPSENMSGILGGQGANGELDGIQAWKKGMKEKESKEKDANAQNLSKDSRLEQPSLPALPENMDEIQLFKLLMKQEEKKRIEVIADSAVTGEPISLAVGKSEDLTSSTQPCPRDPDNVQPVQSPFRNILSAPMENASQDSPSGFPFSLKDLGKTLPTATAEPSAEQLTLPTKLPTPASASDSSLRVAPPKHPGDVDANFQPPPGSRLLAFARPPIKSGSPGNTLNNLQALNGSLQAIGSEPSQGFAKNEPPRPQSGFSPFEDQRQLYGFDEPRNVNLPQNMHSRAPMEQTFNANIAAQVETGYNNGPASKGGSRFAKFFDGKSRDGLPTASKPLGGYNSPSPNHLQRQEQVSLVTGTSNDQRAMEELFAMLNNSSQRGSLVHGPQSNPNPIMNNNQPYGTPGPSLHALQHQHLLQPPQIHSNRLEPLYDSRVDDRSFVPDGMVPGLRPIPPPPSRGRDGPFIDHLEESLPYNFQRIPHQQPQPQQHIRNIDPLYTQTGPALLFAQQSGRSSGGLNMQSLQQPHLRGGPSPNISQGTPVPNAQQQQRLPPGLANLGGRPPHDPSQFIGLPGLPSNVPHNAIHGNGPLAPQQLPFNNFNGANNMGFSNTQIRGPIPGPNLHHTNPQQHPLGSLGPNVDPRLPNPHHLMGLGGSGNNGGRTNGGFPQQGPTTPSHIGMRPQQQQQQAQLLPHMLPHLIPPHLQQQGHPGSNNPPAHDLMALLMGGPHRE</sequence>
<organism evidence="2 3">
    <name type="scientific">Gymnopilus junonius</name>
    <name type="common">Spectacular rustgill mushroom</name>
    <name type="synonym">Gymnopilus spectabilis subsp. junonius</name>
    <dbReference type="NCBI Taxonomy" id="109634"/>
    <lineage>
        <taxon>Eukaryota</taxon>
        <taxon>Fungi</taxon>
        <taxon>Dikarya</taxon>
        <taxon>Basidiomycota</taxon>
        <taxon>Agaricomycotina</taxon>
        <taxon>Agaricomycetes</taxon>
        <taxon>Agaricomycetidae</taxon>
        <taxon>Agaricales</taxon>
        <taxon>Agaricineae</taxon>
        <taxon>Hymenogastraceae</taxon>
        <taxon>Gymnopilus</taxon>
    </lineage>
</organism>
<dbReference type="AlphaFoldDB" id="A0A9P5P055"/>
<feature type="compositionally biased region" description="Polar residues" evidence="1">
    <location>
        <begin position="598"/>
        <end position="621"/>
    </location>
</feature>
<keyword evidence="3" id="KW-1185">Reference proteome</keyword>
<evidence type="ECO:0000313" key="2">
    <source>
        <dbReference type="EMBL" id="KAF8912828.1"/>
    </source>
</evidence>
<feature type="compositionally biased region" description="Basic and acidic residues" evidence="1">
    <location>
        <begin position="347"/>
        <end position="375"/>
    </location>
</feature>
<proteinExistence type="predicted"/>
<reference evidence="2" key="1">
    <citation type="submission" date="2020-11" db="EMBL/GenBank/DDBJ databases">
        <authorList>
            <consortium name="DOE Joint Genome Institute"/>
            <person name="Ahrendt S."/>
            <person name="Riley R."/>
            <person name="Andreopoulos W."/>
            <person name="LaButti K."/>
            <person name="Pangilinan J."/>
            <person name="Ruiz-duenas F.J."/>
            <person name="Barrasa J.M."/>
            <person name="Sanchez-Garcia M."/>
            <person name="Camarero S."/>
            <person name="Miyauchi S."/>
            <person name="Serrano A."/>
            <person name="Linde D."/>
            <person name="Babiker R."/>
            <person name="Drula E."/>
            <person name="Ayuso-Fernandez I."/>
            <person name="Pacheco R."/>
            <person name="Padilla G."/>
            <person name="Ferreira P."/>
            <person name="Barriuso J."/>
            <person name="Kellner H."/>
            <person name="Castanera R."/>
            <person name="Alfaro M."/>
            <person name="Ramirez L."/>
            <person name="Pisabarro A.G."/>
            <person name="Kuo A."/>
            <person name="Tritt A."/>
            <person name="Lipzen A."/>
            <person name="He G."/>
            <person name="Yan M."/>
            <person name="Ng V."/>
            <person name="Cullen D."/>
            <person name="Martin F."/>
            <person name="Rosso M.-N."/>
            <person name="Henrissat B."/>
            <person name="Hibbett D."/>
            <person name="Martinez A.T."/>
            <person name="Grigoriev I.V."/>
        </authorList>
    </citation>
    <scope>NUCLEOTIDE SEQUENCE</scope>
    <source>
        <strain evidence="2">AH 44721</strain>
    </source>
</reference>
<feature type="region of interest" description="Disordered" evidence="1">
    <location>
        <begin position="479"/>
        <end position="639"/>
    </location>
</feature>
<feature type="region of interest" description="Disordered" evidence="1">
    <location>
        <begin position="885"/>
        <end position="966"/>
    </location>
</feature>
<accession>A0A9P5P055</accession>
<feature type="compositionally biased region" description="Polar residues" evidence="1">
    <location>
        <begin position="1"/>
        <end position="10"/>
    </location>
</feature>
<gene>
    <name evidence="2" type="ORF">CPB84DRAFT_1759603</name>
</gene>
<feature type="compositionally biased region" description="Basic and acidic residues" evidence="1">
    <location>
        <begin position="196"/>
        <end position="341"/>
    </location>
</feature>
<dbReference type="EMBL" id="JADNYJ010000002">
    <property type="protein sequence ID" value="KAF8912828.1"/>
    <property type="molecule type" value="Genomic_DNA"/>
</dbReference>
<protein>
    <submittedName>
        <fullName evidence="2">Uncharacterized protein</fullName>
    </submittedName>
</protein>
<feature type="compositionally biased region" description="Polar residues" evidence="1">
    <location>
        <begin position="178"/>
        <end position="189"/>
    </location>
</feature>